<dbReference type="FunFam" id="3.40.50.460:FF:000002">
    <property type="entry name" value="ATP-dependent 6-phosphofructokinase"/>
    <property type="match status" value="1"/>
</dbReference>
<dbReference type="UniPathway" id="UPA00109">
    <property type="reaction ID" value="UER00182"/>
</dbReference>
<dbReference type="Gene3D" id="3.40.50.460">
    <property type="entry name" value="Phosphofructokinase domain"/>
    <property type="match status" value="1"/>
</dbReference>
<feature type="binding site" description="in other chain" evidence="14">
    <location>
        <begin position="129"/>
        <end position="131"/>
    </location>
    <ligand>
        <name>substrate</name>
        <note>ligand shared between dimeric partners</note>
    </ligand>
</feature>
<evidence type="ECO:0000256" key="7">
    <source>
        <dbReference type="ARBA" id="ARBA00022723"/>
    </source>
</evidence>
<dbReference type="GO" id="GO:0042802">
    <property type="term" value="F:identical protein binding"/>
    <property type="evidence" value="ECO:0007669"/>
    <property type="project" value="TreeGrafter"/>
</dbReference>
<dbReference type="InterPro" id="IPR012828">
    <property type="entry name" value="PFKA_ATP_prok"/>
</dbReference>
<dbReference type="EMBL" id="CP002542">
    <property type="protein sequence ID" value="AEA44480.1"/>
    <property type="molecule type" value="Genomic_DNA"/>
</dbReference>
<reference evidence="16 17" key="1">
    <citation type="journal article" date="2011" name="Stand. Genomic Sci.">
        <title>Complete genome sequence of the gliding freshwater bacterium Fluviicola taffensis type strain (RW262).</title>
        <authorList>
            <person name="Woyke T."/>
            <person name="Chertkov O."/>
            <person name="Lapidus A."/>
            <person name="Nolan M."/>
            <person name="Lucas S."/>
            <person name="Del Rio T.G."/>
            <person name="Tice H."/>
            <person name="Cheng J.F."/>
            <person name="Tapia R."/>
            <person name="Han C."/>
            <person name="Goodwin L."/>
            <person name="Pitluck S."/>
            <person name="Liolios K."/>
            <person name="Pagani I."/>
            <person name="Ivanova N."/>
            <person name="Huntemann M."/>
            <person name="Mavromatis K."/>
            <person name="Mikhailova N."/>
            <person name="Pati A."/>
            <person name="Chen A."/>
            <person name="Palaniappan K."/>
            <person name="Land M."/>
            <person name="Hauser L."/>
            <person name="Brambilla E.M."/>
            <person name="Rohde M."/>
            <person name="Mwirichia R."/>
            <person name="Sikorski J."/>
            <person name="Tindall B.J."/>
            <person name="Goker M."/>
            <person name="Bristow J."/>
            <person name="Eisen J.A."/>
            <person name="Markowitz V."/>
            <person name="Hugenholtz P."/>
            <person name="Klenk H.P."/>
            <person name="Kyrpides N.C."/>
        </authorList>
    </citation>
    <scope>NUCLEOTIDE SEQUENCE [LARGE SCALE GENOMIC DNA]</scope>
    <source>
        <strain evidence="17">DSM 16823 / RW262 / RW262</strain>
    </source>
</reference>
<feature type="binding site" description="in other chain" evidence="14">
    <location>
        <position position="158"/>
    </location>
    <ligand>
        <name>ADP</name>
        <dbReference type="ChEBI" id="CHEBI:456216"/>
        <note>allosteric activator; ligand shared between dimeric partners</note>
    </ligand>
</feature>
<dbReference type="GO" id="GO:0016208">
    <property type="term" value="F:AMP binding"/>
    <property type="evidence" value="ECO:0007669"/>
    <property type="project" value="TreeGrafter"/>
</dbReference>
<comment type="caution">
    <text evidence="14">Lacks conserved residue(s) required for the propagation of feature annotation.</text>
</comment>
<dbReference type="HOGENOM" id="CLU_020655_0_1_10"/>
<evidence type="ECO:0000313" key="17">
    <source>
        <dbReference type="Proteomes" id="UP000007463"/>
    </source>
</evidence>
<sequence length="327" mass="35329">MSELKRIGVLTSGGDSPGMNACIRAVVKAGIGKGIQVFGIEDGYKGMIEDRIRELTYTDVNNIIHLGGTILGTARSEEFKLKEWREKAVANLRKLQIEALILIGGDGTFAGGMTLTNEFDIPIIGIPGTIDNDIHGTEFTIGYDTCLNTVVEAVDKIRDTASSHHRVFFIEVMGRASGYIALNTAIASGAESVLIPETVTDIPLLADQIRNQNKGIRSSIIIVAEGDEEGGAKEIMKKVKPYLETYDLKCSILGHIQRGGSPSAFDRILATRMGVKAVELLFEGKKSMMIGQIGRDLVFHNILEGTTDHVSKDDSGIGLLKLLLTKG</sequence>
<feature type="binding site" description="in other chain" evidence="14">
    <location>
        <position position="225"/>
    </location>
    <ligand>
        <name>substrate</name>
        <note>ligand shared between dimeric partners</note>
    </ligand>
</feature>
<keyword evidence="12 14" id="KW-0324">Glycolysis</keyword>
<gene>
    <name evidence="14" type="primary">pfkA</name>
    <name evidence="16" type="ordered locus">Fluta_2495</name>
</gene>
<evidence type="ECO:0000256" key="12">
    <source>
        <dbReference type="ARBA" id="ARBA00023152"/>
    </source>
</evidence>
<dbReference type="InterPro" id="IPR000023">
    <property type="entry name" value="Phosphofructokinase_dom"/>
</dbReference>
<dbReference type="Gene3D" id="3.40.50.450">
    <property type="match status" value="1"/>
</dbReference>
<dbReference type="GO" id="GO:0005524">
    <property type="term" value="F:ATP binding"/>
    <property type="evidence" value="ECO:0007669"/>
    <property type="project" value="UniProtKB-UniRule"/>
</dbReference>
<dbReference type="SUPFAM" id="SSF53784">
    <property type="entry name" value="Phosphofructokinase"/>
    <property type="match status" value="1"/>
</dbReference>
<dbReference type="GO" id="GO:0006002">
    <property type="term" value="P:fructose 6-phosphate metabolic process"/>
    <property type="evidence" value="ECO:0007669"/>
    <property type="project" value="UniProtKB-UniRule"/>
</dbReference>
<dbReference type="GO" id="GO:0070095">
    <property type="term" value="F:fructose-6-phosphate binding"/>
    <property type="evidence" value="ECO:0007669"/>
    <property type="project" value="TreeGrafter"/>
</dbReference>
<feature type="binding site" evidence="14">
    <location>
        <position position="166"/>
    </location>
    <ligand>
        <name>substrate</name>
        <note>ligand shared between dimeric partners</note>
    </ligand>
</feature>
<comment type="cofactor">
    <cofactor evidence="1 14">
        <name>Mg(2+)</name>
        <dbReference type="ChEBI" id="CHEBI:18420"/>
    </cofactor>
</comment>
<dbReference type="PRINTS" id="PR00476">
    <property type="entry name" value="PHFRCTKINASE"/>
</dbReference>
<dbReference type="Pfam" id="PF00365">
    <property type="entry name" value="PFK"/>
    <property type="match status" value="1"/>
</dbReference>
<dbReference type="GO" id="GO:0046872">
    <property type="term" value="F:metal ion binding"/>
    <property type="evidence" value="ECO:0007669"/>
    <property type="project" value="UniProtKB-KW"/>
</dbReference>
<keyword evidence="8 14" id="KW-0547">Nucleotide-binding</keyword>
<dbReference type="NCBIfam" id="TIGR02482">
    <property type="entry name" value="PFKA_ATP"/>
    <property type="match status" value="1"/>
</dbReference>
<comment type="pathway">
    <text evidence="3 14">Carbohydrate degradation; glycolysis; D-glyceraldehyde 3-phosphate and glycerone phosphate from D-glucose: step 3/4.</text>
</comment>
<dbReference type="Proteomes" id="UP000007463">
    <property type="component" value="Chromosome"/>
</dbReference>
<feature type="binding site" evidence="14">
    <location>
        <begin position="105"/>
        <end position="108"/>
    </location>
    <ligand>
        <name>ATP</name>
        <dbReference type="ChEBI" id="CHEBI:30616"/>
    </ligand>
</feature>
<comment type="subcellular location">
    <subcellularLocation>
        <location evidence="2 14">Cytoplasm</location>
    </subcellularLocation>
</comment>
<keyword evidence="9 14" id="KW-0418">Kinase</keyword>
<dbReference type="KEGG" id="fte:Fluta_2495"/>
<keyword evidence="17" id="KW-1185">Reference proteome</keyword>
<name>F2IDT8_FLUTR</name>
<dbReference type="GO" id="GO:0003872">
    <property type="term" value="F:6-phosphofructokinase activity"/>
    <property type="evidence" value="ECO:0007669"/>
    <property type="project" value="UniProtKB-UniRule"/>
</dbReference>
<dbReference type="InterPro" id="IPR035966">
    <property type="entry name" value="PKF_sf"/>
</dbReference>
<feature type="binding site" evidence="14">
    <location>
        <begin position="75"/>
        <end position="76"/>
    </location>
    <ligand>
        <name>ATP</name>
        <dbReference type="ChEBI" id="CHEBI:30616"/>
    </ligand>
</feature>
<organism evidence="16 17">
    <name type="scientific">Fluviicola taffensis (strain DSM 16823 / NCIMB 13979 / RW262)</name>
    <dbReference type="NCBI Taxonomy" id="755732"/>
    <lineage>
        <taxon>Bacteria</taxon>
        <taxon>Pseudomonadati</taxon>
        <taxon>Bacteroidota</taxon>
        <taxon>Flavobacteriia</taxon>
        <taxon>Flavobacteriales</taxon>
        <taxon>Crocinitomicaceae</taxon>
        <taxon>Fluviicola</taxon>
    </lineage>
</organism>
<dbReference type="GO" id="GO:0005945">
    <property type="term" value="C:6-phosphofructokinase complex"/>
    <property type="evidence" value="ECO:0007669"/>
    <property type="project" value="TreeGrafter"/>
</dbReference>
<comment type="subunit">
    <text evidence="14">Homotetramer.</text>
</comment>
<dbReference type="AlphaFoldDB" id="F2IDT8"/>
<feature type="binding site" description="in other chain" evidence="14">
    <location>
        <begin position="189"/>
        <end position="191"/>
    </location>
    <ligand>
        <name>ADP</name>
        <dbReference type="ChEBI" id="CHEBI:456216"/>
        <note>allosteric activator; ligand shared between dimeric partners</note>
    </ligand>
</feature>
<dbReference type="HAMAP" id="MF_00339">
    <property type="entry name" value="Phosphofructokinase_I_B1"/>
    <property type="match status" value="1"/>
</dbReference>
<protein>
    <recommendedName>
        <fullName evidence="14">ATP-dependent 6-phosphofructokinase</fullName>
        <shortName evidence="14">ATP-PFK</shortName>
        <shortName evidence="14">Phosphofructokinase</shortName>
        <ecNumber evidence="14">2.7.1.11</ecNumber>
    </recommendedName>
    <alternativeName>
        <fullName evidence="14">Phosphohexokinase</fullName>
    </alternativeName>
</protein>
<dbReference type="eggNOG" id="COG0205">
    <property type="taxonomic scope" value="Bacteria"/>
</dbReference>
<comment type="similarity">
    <text evidence="14">Belongs to the phosphofructokinase type A (PFKA) family. ATP-dependent PFK group I subfamily. Prokaryotic clade 'B1' sub-subfamily.</text>
</comment>
<keyword evidence="4 14" id="KW-0963">Cytoplasm</keyword>
<comment type="function">
    <text evidence="14">Catalyzes the phosphorylation of D-fructose 6-phosphate to fructose 1,6-bisphosphate by ATP, the first committing step of glycolysis.</text>
</comment>
<dbReference type="GO" id="GO:0030388">
    <property type="term" value="P:fructose 1,6-bisphosphate metabolic process"/>
    <property type="evidence" value="ECO:0007669"/>
    <property type="project" value="TreeGrafter"/>
</dbReference>
<dbReference type="PROSITE" id="PS00433">
    <property type="entry name" value="PHOSPHOFRUCTOKINASE"/>
    <property type="match status" value="1"/>
</dbReference>
<comment type="activity regulation">
    <text evidence="14">Allosterically activated by ADP and other diphosphonucleosides, and allosterically inhibited by phosphoenolpyruvate.</text>
</comment>
<evidence type="ECO:0000256" key="10">
    <source>
        <dbReference type="ARBA" id="ARBA00022840"/>
    </source>
</evidence>
<evidence type="ECO:0000256" key="11">
    <source>
        <dbReference type="ARBA" id="ARBA00022842"/>
    </source>
</evidence>
<feature type="binding site" evidence="14">
    <location>
        <position position="106"/>
    </location>
    <ligand>
        <name>Mg(2+)</name>
        <dbReference type="ChEBI" id="CHEBI:18420"/>
        <note>catalytic</note>
    </ligand>
</feature>
<accession>F2IDT8</accession>
<keyword evidence="7 14" id="KW-0479">Metal-binding</keyword>
<evidence type="ECO:0000256" key="5">
    <source>
        <dbReference type="ARBA" id="ARBA00022533"/>
    </source>
</evidence>
<evidence type="ECO:0000313" key="16">
    <source>
        <dbReference type="EMBL" id="AEA44480.1"/>
    </source>
</evidence>
<dbReference type="EC" id="2.7.1.11" evidence="14"/>
<feature type="domain" description="Phosphofructokinase" evidence="15">
    <location>
        <begin position="6"/>
        <end position="281"/>
    </location>
</feature>
<evidence type="ECO:0000256" key="6">
    <source>
        <dbReference type="ARBA" id="ARBA00022679"/>
    </source>
</evidence>
<feature type="binding site" description="in other chain" evidence="14">
    <location>
        <begin position="255"/>
        <end position="258"/>
    </location>
    <ligand>
        <name>substrate</name>
        <note>ligand shared between dimeric partners</note>
    </ligand>
</feature>
<keyword evidence="11 14" id="KW-0460">Magnesium</keyword>
<feature type="binding site" evidence="14">
    <location>
        <begin position="24"/>
        <end position="28"/>
    </location>
    <ligand>
        <name>ADP</name>
        <dbReference type="ChEBI" id="CHEBI:456216"/>
        <note>allosteric activator; ligand shared between dimeric partners</note>
    </ligand>
</feature>
<evidence type="ECO:0000256" key="8">
    <source>
        <dbReference type="ARBA" id="ARBA00022741"/>
    </source>
</evidence>
<evidence type="ECO:0000256" key="4">
    <source>
        <dbReference type="ARBA" id="ARBA00022490"/>
    </source>
</evidence>
<proteinExistence type="inferred from homology"/>
<keyword evidence="5 14" id="KW-0021">Allosteric enzyme</keyword>
<dbReference type="PANTHER" id="PTHR13697">
    <property type="entry name" value="PHOSPHOFRUCTOKINASE"/>
    <property type="match status" value="1"/>
</dbReference>
<dbReference type="PIRSF" id="PIRSF000532">
    <property type="entry name" value="ATP_PFK_prok"/>
    <property type="match status" value="1"/>
</dbReference>
<dbReference type="FunFam" id="3.40.50.450:FF:000001">
    <property type="entry name" value="ATP-dependent 6-phosphofructokinase"/>
    <property type="match status" value="1"/>
</dbReference>
<comment type="catalytic activity">
    <reaction evidence="13 14">
        <text>beta-D-fructose 6-phosphate + ATP = beta-D-fructose 1,6-bisphosphate + ADP + H(+)</text>
        <dbReference type="Rhea" id="RHEA:16109"/>
        <dbReference type="ChEBI" id="CHEBI:15378"/>
        <dbReference type="ChEBI" id="CHEBI:30616"/>
        <dbReference type="ChEBI" id="CHEBI:32966"/>
        <dbReference type="ChEBI" id="CHEBI:57634"/>
        <dbReference type="ChEBI" id="CHEBI:456216"/>
        <dbReference type="EC" id="2.7.1.11"/>
    </reaction>
</comment>
<evidence type="ECO:0000256" key="2">
    <source>
        <dbReference type="ARBA" id="ARBA00004496"/>
    </source>
</evidence>
<dbReference type="STRING" id="755732.Fluta_2495"/>
<evidence type="ECO:0000256" key="9">
    <source>
        <dbReference type="ARBA" id="ARBA00022777"/>
    </source>
</evidence>
<evidence type="ECO:0000256" key="1">
    <source>
        <dbReference type="ARBA" id="ARBA00001946"/>
    </source>
</evidence>
<evidence type="ECO:0000256" key="13">
    <source>
        <dbReference type="ARBA" id="ARBA00048070"/>
    </source>
</evidence>
<evidence type="ECO:0000256" key="3">
    <source>
        <dbReference type="ARBA" id="ARBA00004679"/>
    </source>
</evidence>
<feature type="binding site" description="in other chain" evidence="14">
    <location>
        <begin position="173"/>
        <end position="175"/>
    </location>
    <ligand>
        <name>substrate</name>
        <note>ligand shared between dimeric partners</note>
    </ligand>
</feature>
<dbReference type="NCBIfam" id="NF002872">
    <property type="entry name" value="PRK03202.1"/>
    <property type="match status" value="1"/>
</dbReference>
<evidence type="ECO:0000256" key="14">
    <source>
        <dbReference type="HAMAP-Rule" id="MF_00339"/>
    </source>
</evidence>
<feature type="binding site" evidence="14">
    <location>
        <position position="14"/>
    </location>
    <ligand>
        <name>ATP</name>
        <dbReference type="ChEBI" id="CHEBI:30616"/>
    </ligand>
</feature>
<dbReference type="InterPro" id="IPR012003">
    <property type="entry name" value="ATP_PFK_prok-type"/>
</dbReference>
<feature type="active site" description="Proton acceptor" evidence="14">
    <location>
        <position position="131"/>
    </location>
</feature>
<dbReference type="RefSeq" id="WP_013687250.1">
    <property type="nucleotide sequence ID" value="NC_015321.1"/>
</dbReference>
<keyword evidence="10 14" id="KW-0067">ATP-binding</keyword>
<keyword evidence="6 14" id="KW-0808">Transferase</keyword>
<dbReference type="InterPro" id="IPR015912">
    <property type="entry name" value="Phosphofructokinase_CS"/>
</dbReference>
<dbReference type="InterPro" id="IPR022953">
    <property type="entry name" value="ATP_PFK"/>
</dbReference>
<feature type="binding site" evidence="14">
    <location>
        <position position="249"/>
    </location>
    <ligand>
        <name>substrate</name>
        <note>ligand shared between dimeric partners</note>
    </ligand>
</feature>
<dbReference type="GO" id="GO:0061621">
    <property type="term" value="P:canonical glycolysis"/>
    <property type="evidence" value="ECO:0007669"/>
    <property type="project" value="TreeGrafter"/>
</dbReference>
<dbReference type="PANTHER" id="PTHR13697:SF4">
    <property type="entry name" value="ATP-DEPENDENT 6-PHOSPHOFRUCTOKINASE"/>
    <property type="match status" value="1"/>
</dbReference>
<evidence type="ECO:0000259" key="15">
    <source>
        <dbReference type="Pfam" id="PF00365"/>
    </source>
</evidence>
<reference evidence="17" key="2">
    <citation type="submission" date="2011-02" db="EMBL/GenBank/DDBJ databases">
        <title>The complete genome of Fluviicola taffensis DSM 16823.</title>
        <authorList>
            <consortium name="US DOE Joint Genome Institute (JGI-PGF)"/>
            <person name="Lucas S."/>
            <person name="Copeland A."/>
            <person name="Lapidus A."/>
            <person name="Bruce D."/>
            <person name="Goodwin L."/>
            <person name="Pitluck S."/>
            <person name="Kyrpides N."/>
            <person name="Mavromatis K."/>
            <person name="Ivanova N."/>
            <person name="Mikhailova N."/>
            <person name="Pagani I."/>
            <person name="Chertkov O."/>
            <person name="Detter J.C."/>
            <person name="Han C."/>
            <person name="Tapia R."/>
            <person name="Land M."/>
            <person name="Hauser L."/>
            <person name="Markowitz V."/>
            <person name="Cheng J.-F."/>
            <person name="Hugenholtz P."/>
            <person name="Woyke T."/>
            <person name="Wu D."/>
            <person name="Tindall B."/>
            <person name="Pomrenke H.G."/>
            <person name="Brambilla E."/>
            <person name="Klenk H.-P."/>
            <person name="Eisen J.A."/>
        </authorList>
    </citation>
    <scope>NUCLEOTIDE SEQUENCE [LARGE SCALE GENOMIC DNA]</scope>
    <source>
        <strain evidence="17">DSM 16823 / RW262 / RW262</strain>
    </source>
</reference>
<dbReference type="GO" id="GO:0048029">
    <property type="term" value="F:monosaccharide binding"/>
    <property type="evidence" value="ECO:0007669"/>
    <property type="project" value="TreeGrafter"/>
</dbReference>
<feature type="binding site" description="in other chain" evidence="14">
    <location>
        <position position="214"/>
    </location>
    <ligand>
        <name>ADP</name>
        <dbReference type="ChEBI" id="CHEBI:456216"/>
        <note>allosteric activator; ligand shared between dimeric partners</note>
    </ligand>
</feature>